<evidence type="ECO:0000313" key="2">
    <source>
        <dbReference type="EMBL" id="MFG6468735.1"/>
    </source>
</evidence>
<reference evidence="2 3" key="1">
    <citation type="submission" date="2024-08" db="EMBL/GenBank/DDBJ databases">
        <authorList>
            <person name="Lu H."/>
        </authorList>
    </citation>
    <scope>NUCLEOTIDE SEQUENCE [LARGE SCALE GENOMIC DNA]</scope>
    <source>
        <strain evidence="2 3">BYS87W</strain>
    </source>
</reference>
<evidence type="ECO:0008006" key="4">
    <source>
        <dbReference type="Google" id="ProtNLM"/>
    </source>
</evidence>
<organism evidence="2 3">
    <name type="scientific">Pelomonas baiyunensis</name>
    <dbReference type="NCBI Taxonomy" id="3299026"/>
    <lineage>
        <taxon>Bacteria</taxon>
        <taxon>Pseudomonadati</taxon>
        <taxon>Pseudomonadota</taxon>
        <taxon>Betaproteobacteria</taxon>
        <taxon>Burkholderiales</taxon>
        <taxon>Sphaerotilaceae</taxon>
        <taxon>Roseateles</taxon>
    </lineage>
</organism>
<sequence>MRPAPPLVIHIQPLSAVQAAVSFFSALMAAGLAAWAVSHNPALWPAWAAVPATAAWGWRESRAQTRRLRWDGQAWWLREADAAPERAVVPSVLMDLDRWMLLHTAAPARWLVVSRGQAPATWGGLRATLYAAPKASKVRSAPMQP</sequence>
<name>A0ABW7H4B9_9BURK</name>
<evidence type="ECO:0000256" key="1">
    <source>
        <dbReference type="SAM" id="Phobius"/>
    </source>
</evidence>
<keyword evidence="3" id="KW-1185">Reference proteome</keyword>
<protein>
    <recommendedName>
        <fullName evidence="4">Toxin CptA</fullName>
    </recommendedName>
</protein>
<keyword evidence="1" id="KW-0472">Membrane</keyword>
<comment type="caution">
    <text evidence="2">The sequence shown here is derived from an EMBL/GenBank/DDBJ whole genome shotgun (WGS) entry which is preliminary data.</text>
</comment>
<feature type="transmembrane region" description="Helical" evidence="1">
    <location>
        <begin position="12"/>
        <end position="36"/>
    </location>
</feature>
<accession>A0ABW7H4B9</accession>
<gene>
    <name evidence="2" type="ORF">ACG01O_19080</name>
</gene>
<evidence type="ECO:0000313" key="3">
    <source>
        <dbReference type="Proteomes" id="UP001606303"/>
    </source>
</evidence>
<dbReference type="Proteomes" id="UP001606303">
    <property type="component" value="Unassembled WGS sequence"/>
</dbReference>
<keyword evidence="1" id="KW-0812">Transmembrane</keyword>
<dbReference type="EMBL" id="JBIGIB010000006">
    <property type="protein sequence ID" value="MFG6468735.1"/>
    <property type="molecule type" value="Genomic_DNA"/>
</dbReference>
<proteinExistence type="predicted"/>
<keyword evidence="1" id="KW-1133">Transmembrane helix</keyword>